<dbReference type="InterPro" id="IPR029033">
    <property type="entry name" value="His_PPase_superfam"/>
</dbReference>
<dbReference type="Gene3D" id="3.40.50.1240">
    <property type="entry name" value="Phosphoglycerate mutase-like"/>
    <property type="match status" value="1"/>
</dbReference>
<keyword evidence="6" id="KW-1185">Reference proteome</keyword>
<dbReference type="EMBL" id="CAJNOL010002964">
    <property type="protein sequence ID" value="CAF1539599.1"/>
    <property type="molecule type" value="Genomic_DNA"/>
</dbReference>
<proteinExistence type="predicted"/>
<dbReference type="AlphaFoldDB" id="A0A815W076"/>
<organism evidence="5 6">
    <name type="scientific">Rotaria sordida</name>
    <dbReference type="NCBI Taxonomy" id="392033"/>
    <lineage>
        <taxon>Eukaryota</taxon>
        <taxon>Metazoa</taxon>
        <taxon>Spiralia</taxon>
        <taxon>Gnathifera</taxon>
        <taxon>Rotifera</taxon>
        <taxon>Eurotatoria</taxon>
        <taxon>Bdelloidea</taxon>
        <taxon>Philodinida</taxon>
        <taxon>Philodinidae</taxon>
        <taxon>Rotaria</taxon>
    </lineage>
</organism>
<dbReference type="EMBL" id="CAJNOH010001900">
    <property type="protein sequence ID" value="CAF1259498.1"/>
    <property type="molecule type" value="Genomic_DNA"/>
</dbReference>
<protein>
    <recommendedName>
        <fullName evidence="7">Phosphoglycerate mutase</fullName>
    </recommendedName>
</protein>
<dbReference type="PROSITE" id="PS00175">
    <property type="entry name" value="PG_MUTASE"/>
    <property type="match status" value="1"/>
</dbReference>
<evidence type="ECO:0000313" key="4">
    <source>
        <dbReference type="EMBL" id="CAF1259498.1"/>
    </source>
</evidence>
<gene>
    <name evidence="5" type="ORF">JXQ802_LOCUS42851</name>
    <name evidence="4" type="ORF">PYM288_LOCUS27803</name>
</gene>
<evidence type="ECO:0000256" key="2">
    <source>
        <dbReference type="PIRSR" id="PIRSR613078-2"/>
    </source>
</evidence>
<name>A0A815W076_9BILA</name>
<dbReference type="GO" id="GO:0003824">
    <property type="term" value="F:catalytic activity"/>
    <property type="evidence" value="ECO:0007669"/>
    <property type="project" value="InterPro"/>
</dbReference>
<evidence type="ECO:0000313" key="5">
    <source>
        <dbReference type="EMBL" id="CAF1539599.1"/>
    </source>
</evidence>
<dbReference type="CDD" id="cd07067">
    <property type="entry name" value="HP_PGM_like"/>
    <property type="match status" value="1"/>
</dbReference>
<comment type="caution">
    <text evidence="5">The sequence shown here is derived from an EMBL/GenBank/DDBJ whole genome shotgun (WGS) entry which is preliminary data.</text>
</comment>
<dbReference type="SMART" id="SM00855">
    <property type="entry name" value="PGAM"/>
    <property type="match status" value="1"/>
</dbReference>
<dbReference type="Pfam" id="PF00300">
    <property type="entry name" value="His_Phos_1"/>
    <property type="match status" value="1"/>
</dbReference>
<dbReference type="PANTHER" id="PTHR46192">
    <property type="entry name" value="BROAD-RANGE ACID PHOSPHATASE DET1"/>
    <property type="match status" value="1"/>
</dbReference>
<keyword evidence="3" id="KW-1133">Transmembrane helix</keyword>
<feature type="active site" description="Tele-phosphohistidine intermediate" evidence="1">
    <location>
        <position position="64"/>
    </location>
</feature>
<dbReference type="Proteomes" id="UP000663870">
    <property type="component" value="Unassembled WGS sequence"/>
</dbReference>
<feature type="binding site" evidence="2">
    <location>
        <begin position="63"/>
        <end position="70"/>
    </location>
    <ligand>
        <name>substrate</name>
    </ligand>
</feature>
<feature type="active site" description="Proton donor/acceptor" evidence="1">
    <location>
        <position position="147"/>
    </location>
</feature>
<accession>A0A815W076</accession>
<dbReference type="InterPro" id="IPR013078">
    <property type="entry name" value="His_Pase_superF_clade-1"/>
</dbReference>
<sequence length="269" mass="31860">MLVVKKNRMNTILIWLFLIGLGLVCLFIFGIFNTCLDFFLSYFYTRHKVLRRRQRPSRIFLVRHGQSQANIDTTLYARIADHDIELTEKGHEQAIEAGKKLHSLIGKESVYVYMSPYTRSKQTWSYIRKSFSPLQIITEREDPRLREQEFGNLANLTTLPQIFEERDRLGHFFYRFSCGESGADVYDRVSLFLDTLFREMDNGHHDPTQNIIIVAHELFMRLFLMRYFRWTVDELQNLKTFNNCEICQLIKIDGVYTLNGHRRPPTQSS</sequence>
<evidence type="ECO:0008006" key="7">
    <source>
        <dbReference type="Google" id="ProtNLM"/>
    </source>
</evidence>
<evidence type="ECO:0000256" key="3">
    <source>
        <dbReference type="SAM" id="Phobius"/>
    </source>
</evidence>
<dbReference type="Proteomes" id="UP000663854">
    <property type="component" value="Unassembled WGS sequence"/>
</dbReference>
<dbReference type="SUPFAM" id="SSF53254">
    <property type="entry name" value="Phosphoglycerate mutase-like"/>
    <property type="match status" value="1"/>
</dbReference>
<feature type="binding site" evidence="2">
    <location>
        <position position="119"/>
    </location>
    <ligand>
        <name>substrate</name>
    </ligand>
</feature>
<evidence type="ECO:0000313" key="6">
    <source>
        <dbReference type="Proteomes" id="UP000663870"/>
    </source>
</evidence>
<feature type="transmembrane region" description="Helical" evidence="3">
    <location>
        <begin position="12"/>
        <end position="45"/>
    </location>
</feature>
<dbReference type="InterPro" id="IPR001345">
    <property type="entry name" value="PG/BPGM_mutase_AS"/>
</dbReference>
<dbReference type="InterPro" id="IPR052765">
    <property type="entry name" value="PGM-Related"/>
</dbReference>
<reference evidence="5" key="1">
    <citation type="submission" date="2021-02" db="EMBL/GenBank/DDBJ databases">
        <authorList>
            <person name="Nowell W R."/>
        </authorList>
    </citation>
    <scope>NUCLEOTIDE SEQUENCE</scope>
</reference>
<keyword evidence="3" id="KW-0812">Transmembrane</keyword>
<keyword evidence="3" id="KW-0472">Membrane</keyword>
<evidence type="ECO:0000256" key="1">
    <source>
        <dbReference type="PIRSR" id="PIRSR613078-1"/>
    </source>
</evidence>